<keyword evidence="2" id="KW-1185">Reference proteome</keyword>
<dbReference type="STRING" id="697303.Thewi_2533"/>
<dbReference type="RefSeq" id="WP_014063660.1">
    <property type="nucleotide sequence ID" value="NC_015958.1"/>
</dbReference>
<dbReference type="Proteomes" id="UP000008276">
    <property type="component" value="Chromosome"/>
</dbReference>
<dbReference type="EMBL" id="CP002991">
    <property type="protein sequence ID" value="AEM79858.1"/>
    <property type="molecule type" value="Genomic_DNA"/>
</dbReference>
<dbReference type="KEGG" id="twi:Thewi_2533"/>
<gene>
    <name evidence="1" type="ORF">Thewi_2533</name>
</gene>
<proteinExistence type="predicted"/>
<sequence length="66" mass="7964">MGSFEREKIIVNDQNFYINYMLEVSMEAEDFRETVLIYINTDKREGRKMLKDSDKINVIKRELDNN</sequence>
<dbReference type="HOGENOM" id="CLU_2829912_0_0_9"/>
<evidence type="ECO:0000313" key="1">
    <source>
        <dbReference type="EMBL" id="AEM79858.1"/>
    </source>
</evidence>
<name>G2MU31_9THEO</name>
<reference evidence="1 2" key="1">
    <citation type="submission" date="2011-08" db="EMBL/GenBank/DDBJ databases">
        <title>Complete sequence of Thermoanaerobacter wiegelii Rt8.B1.</title>
        <authorList>
            <consortium name="US DOE Joint Genome Institute"/>
            <person name="Lucas S."/>
            <person name="Han J."/>
            <person name="Lapidus A."/>
            <person name="Cheng J.-F."/>
            <person name="Goodwin L."/>
            <person name="Pitluck S."/>
            <person name="Peters L."/>
            <person name="Mikhailova N."/>
            <person name="Zeytun A."/>
            <person name="Daligault H."/>
            <person name="Detter J.C."/>
            <person name="Han C."/>
            <person name="Tapia R."/>
            <person name="Land M."/>
            <person name="Hauser L."/>
            <person name="Kyrpides N."/>
            <person name="Ivanova N."/>
            <person name="Pagani I."/>
            <person name="Hemme C."/>
            <person name="Woyke T."/>
        </authorList>
    </citation>
    <scope>NUCLEOTIDE SEQUENCE [LARGE SCALE GENOMIC DNA]</scope>
    <source>
        <strain evidence="1 2">Rt8.B1</strain>
    </source>
</reference>
<evidence type="ECO:0000313" key="2">
    <source>
        <dbReference type="Proteomes" id="UP000008276"/>
    </source>
</evidence>
<accession>G2MU31</accession>
<organism evidence="1 2">
    <name type="scientific">Thermoanaerobacter wiegelii Rt8.B1</name>
    <dbReference type="NCBI Taxonomy" id="697303"/>
    <lineage>
        <taxon>Bacteria</taxon>
        <taxon>Bacillati</taxon>
        <taxon>Bacillota</taxon>
        <taxon>Clostridia</taxon>
        <taxon>Thermoanaerobacterales</taxon>
        <taxon>Thermoanaerobacteraceae</taxon>
        <taxon>Thermoanaerobacter</taxon>
    </lineage>
</organism>
<dbReference type="AlphaFoldDB" id="G2MU31"/>
<protein>
    <submittedName>
        <fullName evidence="1">Uncharacterized protein</fullName>
    </submittedName>
</protein>